<reference evidence="3" key="1">
    <citation type="submission" date="2019-10" db="EMBL/GenBank/DDBJ databases">
        <title>Complete Genome Sequence of Bradyrhizobium betae type strain PL7HG1T.</title>
        <authorList>
            <person name="Bromfield E.S.P."/>
            <person name="Cloutier S."/>
        </authorList>
    </citation>
    <scope>NUCLEOTIDE SEQUENCE [LARGE SCALE GENOMIC DNA]</scope>
    <source>
        <strain evidence="3">PL7HG1</strain>
    </source>
</reference>
<feature type="compositionally biased region" description="Basic residues" evidence="1">
    <location>
        <begin position="241"/>
        <end position="251"/>
    </location>
</feature>
<gene>
    <name evidence="2" type="ORF">F8237_29750</name>
</gene>
<protein>
    <submittedName>
        <fullName evidence="2">Uncharacterized protein</fullName>
    </submittedName>
</protein>
<accession>A0A5P6PD26</accession>
<dbReference type="OrthoDB" id="7375329at2"/>
<evidence type="ECO:0000256" key="1">
    <source>
        <dbReference type="SAM" id="MobiDB-lite"/>
    </source>
</evidence>
<name>A0A5P6PD26_9BRAD</name>
<proteinExistence type="predicted"/>
<feature type="region of interest" description="Disordered" evidence="1">
    <location>
        <begin position="214"/>
        <end position="251"/>
    </location>
</feature>
<organism evidence="2 3">
    <name type="scientific">Bradyrhizobium betae</name>
    <dbReference type="NCBI Taxonomy" id="244734"/>
    <lineage>
        <taxon>Bacteria</taxon>
        <taxon>Pseudomonadati</taxon>
        <taxon>Pseudomonadota</taxon>
        <taxon>Alphaproteobacteria</taxon>
        <taxon>Hyphomicrobiales</taxon>
        <taxon>Nitrobacteraceae</taxon>
        <taxon>Bradyrhizobium</taxon>
    </lineage>
</organism>
<dbReference type="Proteomes" id="UP000325641">
    <property type="component" value="Chromosome"/>
</dbReference>
<feature type="compositionally biased region" description="Basic and acidic residues" evidence="1">
    <location>
        <begin position="222"/>
        <end position="238"/>
    </location>
</feature>
<evidence type="ECO:0000313" key="3">
    <source>
        <dbReference type="Proteomes" id="UP000325641"/>
    </source>
</evidence>
<evidence type="ECO:0000313" key="2">
    <source>
        <dbReference type="EMBL" id="QFI76217.1"/>
    </source>
</evidence>
<dbReference type="AlphaFoldDB" id="A0A5P6PD26"/>
<dbReference type="KEGG" id="bbet:F8237_29750"/>
<dbReference type="EMBL" id="CP044543">
    <property type="protein sequence ID" value="QFI76217.1"/>
    <property type="molecule type" value="Genomic_DNA"/>
</dbReference>
<sequence>MIFMNKARRALLGRSLKPVRIACINYAEEMMSDRMMARLTAALQKCYDEHFLPVWGYPVDLDVTRKPKSTDWQLVYFDDATHKNFLGRHELTHRGQPISKIFLKALGEDDPVSLAASHELFEMVLDPMANLWADKNRNTQYAYEVCDAVEEDSFLVDGFPMSNFVYPSWFEPFKHPRGTRFDHKGTLKEPFSMTEGGYVIKKINGRKVIKQFGSPEKRRRFAKEDRRGHRSEFRDPQGVHHPGRRAAKTRG</sequence>